<dbReference type="AlphaFoldDB" id="A0A6J6YVT7"/>
<dbReference type="InterPro" id="IPR038726">
    <property type="entry name" value="PDDEXK_AddAB-type"/>
</dbReference>
<sequence length="322" mass="35139">MSTTIAQWLQGLKHEGERSPYDAAELHDAAREAVRGVPEDRLPLRLDKHRIELLNSCPRRAVAEAAADFDPTNELFLIGRLVERAARIHLWGRYPTGDTEAVRAALLEHHVARNESLPELDDDVWHTITLRADRFARSWGEPKHQVEVHVGEQLIVPLAPSASGVPGVVLKGITDISLGTHVAQSPHRPRAILELKSGRTPWNPFNETSWYQFLVAAADGFAPHRVGVWAAAPDHDSPHGELVDTPVNPGSIATATRWVCDALLLVGDLASGAKPEERPSALCRSCPDRHRCPSAHVGLALPGGDAPTDAFAFDEEDLDAEA</sequence>
<evidence type="ECO:0000259" key="1">
    <source>
        <dbReference type="Pfam" id="PF12705"/>
    </source>
</evidence>
<dbReference type="EMBL" id="CAFAAJ010000123">
    <property type="protein sequence ID" value="CAB4813552.1"/>
    <property type="molecule type" value="Genomic_DNA"/>
</dbReference>
<reference evidence="2" key="1">
    <citation type="submission" date="2020-05" db="EMBL/GenBank/DDBJ databases">
        <authorList>
            <person name="Chiriac C."/>
            <person name="Salcher M."/>
            <person name="Ghai R."/>
            <person name="Kavagutti S V."/>
        </authorList>
    </citation>
    <scope>NUCLEOTIDE SEQUENCE</scope>
</reference>
<name>A0A6J6YVT7_9ZZZZ</name>
<gene>
    <name evidence="2" type="ORF">UFOPK3001_01728</name>
</gene>
<feature type="domain" description="PD-(D/E)XK endonuclease-like" evidence="1">
    <location>
        <begin position="50"/>
        <end position="293"/>
    </location>
</feature>
<accession>A0A6J6YVT7</accession>
<proteinExistence type="predicted"/>
<protein>
    <submittedName>
        <fullName evidence="2">Unannotated protein</fullName>
    </submittedName>
</protein>
<organism evidence="2">
    <name type="scientific">freshwater metagenome</name>
    <dbReference type="NCBI Taxonomy" id="449393"/>
    <lineage>
        <taxon>unclassified sequences</taxon>
        <taxon>metagenomes</taxon>
        <taxon>ecological metagenomes</taxon>
    </lineage>
</organism>
<dbReference type="Pfam" id="PF12705">
    <property type="entry name" value="PDDEXK_1"/>
    <property type="match status" value="1"/>
</dbReference>
<evidence type="ECO:0000313" key="2">
    <source>
        <dbReference type="EMBL" id="CAB4813552.1"/>
    </source>
</evidence>